<dbReference type="KEGG" id="nmv:NITMOv2_0896"/>
<keyword evidence="2" id="KW-1185">Reference proteome</keyword>
<sequence length="165" mass="18052">MTRTHLRAADLDGPALVEGALTYLRGVRYAERAVALCFLPYPGLLPVEMIDRQAREFDEIDTALLIVASGARPLHRLWAARGDKPRAPVLGDVGGRLHRALRVAIVEPALRCHTIVVDRTGVLRLRVSHDFVEHDLAVLRETIDAAHRFAADADSPRTGAACLPA</sequence>
<evidence type="ECO:0008006" key="3">
    <source>
        <dbReference type="Google" id="ProtNLM"/>
    </source>
</evidence>
<evidence type="ECO:0000313" key="2">
    <source>
        <dbReference type="Proteomes" id="UP000069205"/>
    </source>
</evidence>
<dbReference type="PATRIC" id="fig|42253.5.peg.877"/>
<dbReference type="AlphaFoldDB" id="A0A0K2G8M9"/>
<dbReference type="STRING" id="42253.NITMOv2_0896"/>
<dbReference type="RefSeq" id="WP_053378684.1">
    <property type="nucleotide sequence ID" value="NZ_CP011801.1"/>
</dbReference>
<protein>
    <recommendedName>
        <fullName evidence="3">Alkyl hydroperoxide reductase subunit C/ Thiol specific antioxidant domain-containing protein</fullName>
    </recommendedName>
</protein>
<gene>
    <name evidence="1" type="ORF">NITMOv2_0896</name>
</gene>
<accession>A0A0K2G8M9</accession>
<proteinExistence type="predicted"/>
<reference evidence="1 2" key="1">
    <citation type="journal article" date="2015" name="Proc. Natl. Acad. Sci. U.S.A.">
        <title>Expanded metabolic versatility of ubiquitous nitrite-oxidizing bacteria from the genus Nitrospira.</title>
        <authorList>
            <person name="Koch H."/>
            <person name="Lucker S."/>
            <person name="Albertsen M."/>
            <person name="Kitzinger K."/>
            <person name="Herbold C."/>
            <person name="Spieck E."/>
            <person name="Nielsen P.H."/>
            <person name="Wagner M."/>
            <person name="Daims H."/>
        </authorList>
    </citation>
    <scope>NUCLEOTIDE SEQUENCE [LARGE SCALE GENOMIC DNA]</scope>
    <source>
        <strain evidence="1 2">NSP M-1</strain>
    </source>
</reference>
<organism evidence="1 2">
    <name type="scientific">Nitrospira moscoviensis</name>
    <dbReference type="NCBI Taxonomy" id="42253"/>
    <lineage>
        <taxon>Bacteria</taxon>
        <taxon>Pseudomonadati</taxon>
        <taxon>Nitrospirota</taxon>
        <taxon>Nitrospiria</taxon>
        <taxon>Nitrospirales</taxon>
        <taxon>Nitrospiraceae</taxon>
        <taxon>Nitrospira</taxon>
    </lineage>
</organism>
<name>A0A0K2G8M9_NITMO</name>
<dbReference type="OrthoDB" id="9799555at2"/>
<dbReference type="EMBL" id="CP011801">
    <property type="protein sequence ID" value="ALA57331.1"/>
    <property type="molecule type" value="Genomic_DNA"/>
</dbReference>
<dbReference type="Proteomes" id="UP000069205">
    <property type="component" value="Chromosome"/>
</dbReference>
<evidence type="ECO:0000313" key="1">
    <source>
        <dbReference type="EMBL" id="ALA57331.1"/>
    </source>
</evidence>